<gene>
    <name evidence="2" type="ORF">C4618_00455</name>
</gene>
<feature type="domain" description="Bacterial toxin 50" evidence="1">
    <location>
        <begin position="313"/>
        <end position="399"/>
    </location>
</feature>
<name>A0A1A9DZU8_STRAG</name>
<protein>
    <recommendedName>
        <fullName evidence="1">Bacterial toxin 50 domain-containing protein</fullName>
    </recommendedName>
</protein>
<dbReference type="InterPro" id="IPR029100">
    <property type="entry name" value="Ntox50"/>
</dbReference>
<proteinExistence type="predicted"/>
<reference evidence="2 3" key="1">
    <citation type="journal article" date="2018" name="Emerg. Microbes Infect.">
        <title>Phenotypic and molecular analysis of nontypeable Group B streptococci: identification of cps2a and hybrid cps2a/cps5 Group B streptococcal capsule gene clusters.</title>
        <authorList>
            <person name="Alhhazmi A."/>
            <person name="Tyrrell G.J."/>
        </authorList>
    </citation>
    <scope>NUCLEOTIDE SEQUENCE [LARGE SCALE GENOMIC DNA]</scope>
    <source>
        <strain evidence="2 3">PLGBS17</strain>
    </source>
</reference>
<evidence type="ECO:0000259" key="1">
    <source>
        <dbReference type="Pfam" id="PF15542"/>
    </source>
</evidence>
<dbReference type="Pfam" id="PF15542">
    <property type="entry name" value="Ntox50"/>
    <property type="match status" value="1"/>
</dbReference>
<dbReference type="RefSeq" id="WP_000227332.1">
    <property type="nucleotide sequence ID" value="NZ_BCNJ01000004.1"/>
</dbReference>
<comment type="caution">
    <text evidence="2">The sequence shown here is derived from an EMBL/GenBank/DDBJ whole genome shotgun (WGS) entry which is preliminary data.</text>
</comment>
<dbReference type="AlphaFoldDB" id="A0A1A9DZU8"/>
<evidence type="ECO:0000313" key="2">
    <source>
        <dbReference type="EMBL" id="RDY91514.1"/>
    </source>
</evidence>
<dbReference type="EMBL" id="QHGZ01000009">
    <property type="protein sequence ID" value="RDY91514.1"/>
    <property type="molecule type" value="Genomic_DNA"/>
</dbReference>
<accession>A0A1A9DZU8</accession>
<organism evidence="2 3">
    <name type="scientific">Streptococcus agalactiae</name>
    <dbReference type="NCBI Taxonomy" id="1311"/>
    <lineage>
        <taxon>Bacteria</taxon>
        <taxon>Bacillati</taxon>
        <taxon>Bacillota</taxon>
        <taxon>Bacilli</taxon>
        <taxon>Lactobacillales</taxon>
        <taxon>Streptococcaceae</taxon>
        <taxon>Streptococcus</taxon>
    </lineage>
</organism>
<evidence type="ECO:0000313" key="3">
    <source>
        <dbReference type="Proteomes" id="UP000256718"/>
    </source>
</evidence>
<sequence length="406" mass="46786">MVDDVLPKLLKSVQQDFEKHFGKSEVVAKAFAELQAKKATYKTVNEFAIEVGQLLSLTLTGSVTSDKLPDGKMYYNIANRLVNDILRHNYELISDYAGNVQQNLNKQAKISLKIQRPPLNQDKIDGLVNRLASEPVFDDVKWLFGEPIVNFSQSIVDDCIRVNADFHAKAGMTPTIERISTGKCCDWCDRLAGKYIYHEEPKDFYKRHQHCQCVIDYHPKNGKRQNSWSKKWTKETTDILERRKQMNIDIRDNNRKSDIKEYKEIVSILGTKAPISLAKFQDLKYNDGIRYERLKDQAHIQGNFKNGSWLDKVNPEKQARHIKSTAGEGKSYFFDDVDTDALYQKYKQTGELIKNRRGRTHKELIDLPEDISIGIDIYSGNLVNGLTIHYGKTGSHIVPTYHERRE</sequence>
<dbReference type="Proteomes" id="UP000256718">
    <property type="component" value="Unassembled WGS sequence"/>
</dbReference>